<dbReference type="Proteomes" id="UP001164539">
    <property type="component" value="Chromosome 11"/>
</dbReference>
<reference evidence="1 2" key="1">
    <citation type="journal article" date="2023" name="Science">
        <title>Complex scaffold remodeling in plant triterpene biosynthesis.</title>
        <authorList>
            <person name="De La Pena R."/>
            <person name="Hodgson H."/>
            <person name="Liu J.C."/>
            <person name="Stephenson M.J."/>
            <person name="Martin A.C."/>
            <person name="Owen C."/>
            <person name="Harkess A."/>
            <person name="Leebens-Mack J."/>
            <person name="Jimenez L.E."/>
            <person name="Osbourn A."/>
            <person name="Sattely E.S."/>
        </authorList>
    </citation>
    <scope>NUCLEOTIDE SEQUENCE [LARGE SCALE GENOMIC DNA]</scope>
    <source>
        <strain evidence="2">cv. JPN11</strain>
        <tissue evidence="1">Leaf</tissue>
    </source>
</reference>
<evidence type="ECO:0000313" key="1">
    <source>
        <dbReference type="EMBL" id="KAJ4706009.1"/>
    </source>
</evidence>
<gene>
    <name evidence="1" type="ORF">OWV82_019719</name>
</gene>
<sequence>MAFLRSIFLLLAFTSFFFCSSSDSGRKELRDKDVNWETVIQLPHSVQSKRIDPSRVIQISWRPRVFLYQGLLSDEECDHLISLAHVAEEKGTSDDPGNISMTQQISSFRTQLNKADDIIASIDERISAWTFLPKENSKPLYIMHYGLQEAEENLDYFGNMSTLGLSHPLMATVILYLSNVARGGELLFTDSEINSKLGSDCGKMSNVLRPVKGDAILLFTLNPNASPDIHSSHNRCPVLEGEMWSAVKFFQVRAAKEAEISFDSDGSECTDEDENCPHWASIGECHSNPVYMVGSPDYYGTCRNSCNAC</sequence>
<evidence type="ECO:0000313" key="2">
    <source>
        <dbReference type="Proteomes" id="UP001164539"/>
    </source>
</evidence>
<comment type="caution">
    <text evidence="1">The sequence shown here is derived from an EMBL/GenBank/DDBJ whole genome shotgun (WGS) entry which is preliminary data.</text>
</comment>
<accession>A0ACC1X5N7</accession>
<dbReference type="EMBL" id="CM051404">
    <property type="protein sequence ID" value="KAJ4706009.1"/>
    <property type="molecule type" value="Genomic_DNA"/>
</dbReference>
<protein>
    <submittedName>
        <fullName evidence="1">Prolyl 4-hydroxylase alpha subunit</fullName>
    </submittedName>
</protein>
<proteinExistence type="predicted"/>
<keyword evidence="2" id="KW-1185">Reference proteome</keyword>
<organism evidence="1 2">
    <name type="scientific">Melia azedarach</name>
    <name type="common">Chinaberry tree</name>
    <dbReference type="NCBI Taxonomy" id="155640"/>
    <lineage>
        <taxon>Eukaryota</taxon>
        <taxon>Viridiplantae</taxon>
        <taxon>Streptophyta</taxon>
        <taxon>Embryophyta</taxon>
        <taxon>Tracheophyta</taxon>
        <taxon>Spermatophyta</taxon>
        <taxon>Magnoliopsida</taxon>
        <taxon>eudicotyledons</taxon>
        <taxon>Gunneridae</taxon>
        <taxon>Pentapetalae</taxon>
        <taxon>rosids</taxon>
        <taxon>malvids</taxon>
        <taxon>Sapindales</taxon>
        <taxon>Meliaceae</taxon>
        <taxon>Melia</taxon>
    </lineage>
</organism>
<name>A0ACC1X5N7_MELAZ</name>